<feature type="compositionally biased region" description="Basic and acidic residues" evidence="1">
    <location>
        <begin position="19"/>
        <end position="40"/>
    </location>
</feature>
<sequence>MPSTDVARMAMERLSSFKGRVEHEQVRQHTPATDKTRDLEATFGDSHGSCENVKEDPRTTGHSKSSQKATITSGTNEPSQNHSLELPAELSDLERSLLTACRKGYTVLPARSFFADIKGPKEVAWVHFRKHTPDMRKINICTDDQRNLSERVFISVRVREWL</sequence>
<name>A0A4Q1BNJ3_TREME</name>
<feature type="compositionally biased region" description="Polar residues" evidence="1">
    <location>
        <begin position="60"/>
        <end position="83"/>
    </location>
</feature>
<evidence type="ECO:0000313" key="2">
    <source>
        <dbReference type="EMBL" id="RXK39443.1"/>
    </source>
</evidence>
<accession>A0A4Q1BNJ3</accession>
<dbReference type="AlphaFoldDB" id="A0A4Q1BNJ3"/>
<feature type="region of interest" description="Disordered" evidence="1">
    <location>
        <begin position="16"/>
        <end position="83"/>
    </location>
</feature>
<comment type="caution">
    <text evidence="2">The sequence shown here is derived from an EMBL/GenBank/DDBJ whole genome shotgun (WGS) entry which is preliminary data.</text>
</comment>
<protein>
    <submittedName>
        <fullName evidence="2">Uncharacterized protein</fullName>
    </submittedName>
</protein>
<proteinExistence type="predicted"/>
<organism evidence="2 3">
    <name type="scientific">Tremella mesenterica</name>
    <name type="common">Jelly fungus</name>
    <dbReference type="NCBI Taxonomy" id="5217"/>
    <lineage>
        <taxon>Eukaryota</taxon>
        <taxon>Fungi</taxon>
        <taxon>Dikarya</taxon>
        <taxon>Basidiomycota</taxon>
        <taxon>Agaricomycotina</taxon>
        <taxon>Tremellomycetes</taxon>
        <taxon>Tremellales</taxon>
        <taxon>Tremellaceae</taxon>
        <taxon>Tremella</taxon>
    </lineage>
</organism>
<evidence type="ECO:0000256" key="1">
    <source>
        <dbReference type="SAM" id="MobiDB-lite"/>
    </source>
</evidence>
<gene>
    <name evidence="2" type="ORF">M231_03276</name>
</gene>
<evidence type="ECO:0000313" key="3">
    <source>
        <dbReference type="Proteomes" id="UP000289152"/>
    </source>
</evidence>
<keyword evidence="3" id="KW-1185">Reference proteome</keyword>
<dbReference type="VEuPathDB" id="FungiDB:TREMEDRAFT_60771"/>
<reference evidence="2 3" key="1">
    <citation type="submission" date="2016-06" db="EMBL/GenBank/DDBJ databases">
        <title>Evolution of pathogenesis and genome organization in the Tremellales.</title>
        <authorList>
            <person name="Cuomo C."/>
            <person name="Litvintseva A."/>
            <person name="Heitman J."/>
            <person name="Chen Y."/>
            <person name="Sun S."/>
            <person name="Springer D."/>
            <person name="Dromer F."/>
            <person name="Young S."/>
            <person name="Zeng Q."/>
            <person name="Chapman S."/>
            <person name="Gujja S."/>
            <person name="Saif S."/>
            <person name="Birren B."/>
        </authorList>
    </citation>
    <scope>NUCLEOTIDE SEQUENCE [LARGE SCALE GENOMIC DNA]</scope>
    <source>
        <strain evidence="2 3">ATCC 28783</strain>
    </source>
</reference>
<dbReference type="EMBL" id="SDIL01000031">
    <property type="protein sequence ID" value="RXK39443.1"/>
    <property type="molecule type" value="Genomic_DNA"/>
</dbReference>
<dbReference type="InParanoid" id="A0A4Q1BNJ3"/>
<dbReference type="Proteomes" id="UP000289152">
    <property type="component" value="Unassembled WGS sequence"/>
</dbReference>